<comment type="caution">
    <text evidence="2">The sequence shown here is derived from an EMBL/GenBank/DDBJ whole genome shotgun (WGS) entry which is preliminary data.</text>
</comment>
<evidence type="ECO:0000313" key="2">
    <source>
        <dbReference type="EMBL" id="MBC2908029.1"/>
    </source>
</evidence>
<reference evidence="2 3" key="1">
    <citation type="submission" date="2020-08" db="EMBL/GenBank/DDBJ databases">
        <title>Streptomyces sp. PSKA01 genome sequencing and assembly.</title>
        <authorList>
            <person name="Mandal S."/>
            <person name="Maiti P.K."/>
            <person name="Das P."/>
        </authorList>
    </citation>
    <scope>NUCLEOTIDE SEQUENCE [LARGE SCALE GENOMIC DNA]</scope>
    <source>
        <strain evidence="2 3">PSKA01</strain>
    </source>
</reference>
<feature type="signal peptide" evidence="1">
    <location>
        <begin position="1"/>
        <end position="26"/>
    </location>
</feature>
<protein>
    <recommendedName>
        <fullName evidence="4">Peptidase inhibitor family I36</fullName>
    </recommendedName>
</protein>
<evidence type="ECO:0008006" key="4">
    <source>
        <dbReference type="Google" id="ProtNLM"/>
    </source>
</evidence>
<keyword evidence="3" id="KW-1185">Reference proteome</keyword>
<name>A0A7X1JD09_9ACTN</name>
<accession>A0A7X1JD09</accession>
<dbReference type="Proteomes" id="UP000584670">
    <property type="component" value="Unassembled WGS sequence"/>
</dbReference>
<feature type="chain" id="PRO_5031113224" description="Peptidase inhibitor family I36" evidence="1">
    <location>
        <begin position="27"/>
        <end position="150"/>
    </location>
</feature>
<proteinExistence type="predicted"/>
<keyword evidence="1" id="KW-0732">Signal</keyword>
<evidence type="ECO:0000313" key="3">
    <source>
        <dbReference type="Proteomes" id="UP000584670"/>
    </source>
</evidence>
<organism evidence="2 3">
    <name type="scientific">Streptomyces cupreus</name>
    <dbReference type="NCBI Taxonomy" id="2759956"/>
    <lineage>
        <taxon>Bacteria</taxon>
        <taxon>Bacillati</taxon>
        <taxon>Actinomycetota</taxon>
        <taxon>Actinomycetes</taxon>
        <taxon>Kitasatosporales</taxon>
        <taxon>Streptomycetaceae</taxon>
        <taxon>Streptomyces</taxon>
    </lineage>
</organism>
<evidence type="ECO:0000256" key="1">
    <source>
        <dbReference type="SAM" id="SignalP"/>
    </source>
</evidence>
<gene>
    <name evidence="2" type="ORF">H4N64_42360</name>
</gene>
<dbReference type="RefSeq" id="WP_186287955.1">
    <property type="nucleotide sequence ID" value="NZ_JACMSF010000106.1"/>
</dbReference>
<dbReference type="AlphaFoldDB" id="A0A7X1JD09"/>
<dbReference type="EMBL" id="JACMSF010000106">
    <property type="protein sequence ID" value="MBC2908029.1"/>
    <property type="molecule type" value="Genomic_DNA"/>
</dbReference>
<sequence length="150" mass="15765">MKRRITAAVLTASAAFLALLPTNASAATYANCPSGSRCVKLYFNTAWSGSHTAFTSSVSDFAGYTFLSSGNGQGQTVKNNAASASLLTYPANDVNAAIFFYSGYGGACDFMYGHGDGSYTDVKQLGPTYNENASFYFTGSGPTTNCAVWR</sequence>